<reference evidence="14" key="1">
    <citation type="submission" date="2021-05" db="EMBL/GenBank/DDBJ databases">
        <authorList>
            <person name="Alioto T."/>
            <person name="Alioto T."/>
            <person name="Gomez Garrido J."/>
        </authorList>
    </citation>
    <scope>NUCLEOTIDE SEQUENCE</scope>
</reference>
<sequence>MSSSKLIVVGCLIQLLLLLLLVSDGTDGAGVSLYEKHLLKRQADSAVSSKDENTGLYDSNDSVISLNAANLKAQVYGKSHASLVEFYNSYCGFCRRYAPVWKQLASDILGWNRQVKVTALDCSRDENNAICREFEVMAYPTIRFFAPYYEDGDQKIGDPLSAHAEAEVINALIEHMHNVTRKPPGWPEFAPLDLSTLKKADLFVTPEGRTVPPKYAYLVNENEPNGTTVGSQVILDFVDTSLAVVRRTTDKTEPSGLKVIVGGTMGEIRLPVDEFSREKVAGAIRRHLNEHHISVTEVSTKSTSKDTVTEQDISAIMEQKQEEALKERVQELGPTVIYQADLEEAVRFALFKEVARYKKIDGERLLALQRFLNVLVRYFPFNDNGMKFLKEVRQYVLNAESEVKAEEYTVQIKQLEQNRAPVFSSTRWMGCSSEKDGLRRYPCGLWTLFHYLTVQAAESEISTDPLEILQAMHGYIKYFFGCSDCSSHFQQMAARNKIWNVTSKDDAILWLWSSHNEVNKRLSGDATEDSDHPKIQFPDAETCPECRKKILTNHHNHRQYTLDDGHEWNLLEVLAFLKRMYGFDNRHPLGLQEAGLVPQRLVHGDSYHPAGGNRTFGNVLNEMDIRMGALLWVFCVVILVIAVKLVVRRGYRKKLYTHDILGKV</sequence>
<dbReference type="InterPro" id="IPR017905">
    <property type="entry name" value="ERV/ALR_sulphydryl_oxidase"/>
</dbReference>
<evidence type="ECO:0000259" key="12">
    <source>
        <dbReference type="PROSITE" id="PS51324"/>
    </source>
</evidence>
<evidence type="ECO:0000256" key="1">
    <source>
        <dbReference type="ARBA" id="ARBA00001974"/>
    </source>
</evidence>
<evidence type="ECO:0000256" key="7">
    <source>
        <dbReference type="ARBA" id="ARBA00023157"/>
    </source>
</evidence>
<dbReference type="Pfam" id="PF00085">
    <property type="entry name" value="Thioredoxin"/>
    <property type="match status" value="1"/>
</dbReference>
<keyword evidence="8" id="KW-0325">Glycoprotein</keyword>
<feature type="chain" id="PRO_5034105745" description="Sulfhydryl oxidase" evidence="11">
    <location>
        <begin position="29"/>
        <end position="664"/>
    </location>
</feature>
<dbReference type="GO" id="GO:0003756">
    <property type="term" value="F:protein disulfide isomerase activity"/>
    <property type="evidence" value="ECO:0007669"/>
    <property type="project" value="TreeGrafter"/>
</dbReference>
<evidence type="ECO:0000256" key="4">
    <source>
        <dbReference type="ARBA" id="ARBA00022729"/>
    </source>
</evidence>
<dbReference type="Pfam" id="PF04777">
    <property type="entry name" value="Evr1_Alr"/>
    <property type="match status" value="1"/>
</dbReference>
<evidence type="ECO:0000256" key="8">
    <source>
        <dbReference type="ARBA" id="ARBA00023180"/>
    </source>
</evidence>
<dbReference type="Gene3D" id="1.20.120.1960">
    <property type="entry name" value="QSOX sulfhydryl oxidase domain"/>
    <property type="match status" value="1"/>
</dbReference>
<dbReference type="GO" id="GO:0000139">
    <property type="term" value="C:Golgi membrane"/>
    <property type="evidence" value="ECO:0007669"/>
    <property type="project" value="TreeGrafter"/>
</dbReference>
<protein>
    <recommendedName>
        <fullName evidence="10">Sulfhydryl oxidase</fullName>
        <ecNumber evidence="10">1.8.3.2</ecNumber>
    </recommendedName>
</protein>
<evidence type="ECO:0000259" key="13">
    <source>
        <dbReference type="PROSITE" id="PS51352"/>
    </source>
</evidence>
<dbReference type="InterPro" id="IPR040986">
    <property type="entry name" value="QSOX_FAD-bd_dom"/>
</dbReference>
<feature type="signal peptide" evidence="11">
    <location>
        <begin position="1"/>
        <end position="28"/>
    </location>
</feature>
<dbReference type="InterPro" id="IPR013766">
    <property type="entry name" value="Thioredoxin_domain"/>
</dbReference>
<keyword evidence="10" id="KW-0472">Membrane</keyword>
<feature type="transmembrane region" description="Helical" evidence="10">
    <location>
        <begin position="629"/>
        <end position="647"/>
    </location>
</feature>
<dbReference type="FunFam" id="1.20.120.1960:FF:000001">
    <property type="entry name" value="Sulfhydryl oxidase"/>
    <property type="match status" value="1"/>
</dbReference>
<dbReference type="InterPro" id="IPR039798">
    <property type="entry name" value="Sulfhydryl_oxidase"/>
</dbReference>
<dbReference type="CDD" id="cd02992">
    <property type="entry name" value="PDI_a_QSOX"/>
    <property type="match status" value="1"/>
</dbReference>
<proteinExistence type="inferred from homology"/>
<keyword evidence="10" id="KW-0812">Transmembrane</keyword>
<dbReference type="Gene3D" id="3.40.30.10">
    <property type="entry name" value="Glutaredoxin"/>
    <property type="match status" value="1"/>
</dbReference>
<dbReference type="PANTHER" id="PTHR22897">
    <property type="entry name" value="QUIESCIN Q6-RELATED SULFHYDRYL OXIDASE"/>
    <property type="match status" value="1"/>
</dbReference>
<dbReference type="Pfam" id="PF18371">
    <property type="entry name" value="FAD_SOX"/>
    <property type="match status" value="1"/>
</dbReference>
<feature type="domain" description="Thioredoxin" evidence="13">
    <location>
        <begin position="45"/>
        <end position="202"/>
    </location>
</feature>
<comment type="cofactor">
    <cofactor evidence="1 10">
        <name>FAD</name>
        <dbReference type="ChEBI" id="CHEBI:57692"/>
    </cofactor>
</comment>
<keyword evidence="5 10" id="KW-0274">FAD</keyword>
<dbReference type="SUPFAM" id="SSF69000">
    <property type="entry name" value="FAD-dependent thiol oxidase"/>
    <property type="match status" value="1"/>
</dbReference>
<comment type="catalytic activity">
    <reaction evidence="9 10">
        <text>2 R'C(R)SH + O2 = R'C(R)S-S(R)CR' + H2O2</text>
        <dbReference type="Rhea" id="RHEA:17357"/>
        <dbReference type="ChEBI" id="CHEBI:15379"/>
        <dbReference type="ChEBI" id="CHEBI:16240"/>
        <dbReference type="ChEBI" id="CHEBI:16520"/>
        <dbReference type="ChEBI" id="CHEBI:17412"/>
        <dbReference type="EC" id="1.8.3.2"/>
    </reaction>
</comment>
<dbReference type="EMBL" id="HBUE01044771">
    <property type="protein sequence ID" value="CAG6462058.1"/>
    <property type="molecule type" value="Transcribed_RNA"/>
</dbReference>
<dbReference type="PROSITE" id="PS51352">
    <property type="entry name" value="THIOREDOXIN_2"/>
    <property type="match status" value="1"/>
</dbReference>
<keyword evidence="6 10" id="KW-0560">Oxidoreductase</keyword>
<keyword evidence="4 11" id="KW-0732">Signal</keyword>
<dbReference type="Gene3D" id="1.20.120.310">
    <property type="entry name" value="ERV/ALR sulfhydryl oxidase domain"/>
    <property type="match status" value="1"/>
</dbReference>
<name>A0A8D8F990_CULPI</name>
<dbReference type="SUPFAM" id="SSF52833">
    <property type="entry name" value="Thioredoxin-like"/>
    <property type="match status" value="1"/>
</dbReference>
<dbReference type="InterPro" id="IPR036249">
    <property type="entry name" value="Thioredoxin-like_sf"/>
</dbReference>
<keyword evidence="7" id="KW-1015">Disulfide bond</keyword>
<dbReference type="EC" id="1.8.3.2" evidence="10"/>
<keyword evidence="10" id="KW-1133">Transmembrane helix</keyword>
<dbReference type="InterPro" id="IPR036774">
    <property type="entry name" value="ERV/ALR_sulphydryl_oxid_sf"/>
</dbReference>
<dbReference type="FunFam" id="1.20.120.310:FF:000001">
    <property type="entry name" value="Sulfhydryl oxidase"/>
    <property type="match status" value="1"/>
</dbReference>
<evidence type="ECO:0000256" key="9">
    <source>
        <dbReference type="ARBA" id="ARBA00048864"/>
    </source>
</evidence>
<dbReference type="PROSITE" id="PS51324">
    <property type="entry name" value="ERV_ALR"/>
    <property type="match status" value="1"/>
</dbReference>
<evidence type="ECO:0000256" key="11">
    <source>
        <dbReference type="SAM" id="SignalP"/>
    </source>
</evidence>
<dbReference type="FunFam" id="3.40.30.10:FF:000073">
    <property type="entry name" value="Sulfhydryl oxidase"/>
    <property type="match status" value="1"/>
</dbReference>
<evidence type="ECO:0000256" key="3">
    <source>
        <dbReference type="ARBA" id="ARBA00022630"/>
    </source>
</evidence>
<dbReference type="GO" id="GO:0006457">
    <property type="term" value="P:protein folding"/>
    <property type="evidence" value="ECO:0007669"/>
    <property type="project" value="TreeGrafter"/>
</dbReference>
<dbReference type="GO" id="GO:0005615">
    <property type="term" value="C:extracellular space"/>
    <property type="evidence" value="ECO:0007669"/>
    <property type="project" value="TreeGrafter"/>
</dbReference>
<organism evidence="14">
    <name type="scientific">Culex pipiens</name>
    <name type="common">House mosquito</name>
    <dbReference type="NCBI Taxonomy" id="7175"/>
    <lineage>
        <taxon>Eukaryota</taxon>
        <taxon>Metazoa</taxon>
        <taxon>Ecdysozoa</taxon>
        <taxon>Arthropoda</taxon>
        <taxon>Hexapoda</taxon>
        <taxon>Insecta</taxon>
        <taxon>Pterygota</taxon>
        <taxon>Neoptera</taxon>
        <taxon>Endopterygota</taxon>
        <taxon>Diptera</taxon>
        <taxon>Nematocera</taxon>
        <taxon>Culicoidea</taxon>
        <taxon>Culicidae</taxon>
        <taxon>Culicinae</taxon>
        <taxon>Culicini</taxon>
        <taxon>Culex</taxon>
        <taxon>Culex</taxon>
    </lineage>
</organism>
<evidence type="ECO:0000313" key="14">
    <source>
        <dbReference type="EMBL" id="CAG6462058.1"/>
    </source>
</evidence>
<evidence type="ECO:0000256" key="10">
    <source>
        <dbReference type="RuleBase" id="RU371123"/>
    </source>
</evidence>
<feature type="domain" description="ERV/ALR sulfhydryl oxidase" evidence="12">
    <location>
        <begin position="433"/>
        <end position="536"/>
    </location>
</feature>
<dbReference type="InterPro" id="IPR042568">
    <property type="entry name" value="QSOX_FAD-bd_sf"/>
</dbReference>
<dbReference type="GO" id="GO:0016971">
    <property type="term" value="F:flavin-dependent sulfhydryl oxidase activity"/>
    <property type="evidence" value="ECO:0007669"/>
    <property type="project" value="InterPro"/>
</dbReference>
<evidence type="ECO:0000256" key="2">
    <source>
        <dbReference type="ARBA" id="ARBA00006041"/>
    </source>
</evidence>
<accession>A0A8D8F990</accession>
<keyword evidence="3 10" id="KW-0285">Flavoprotein</keyword>
<dbReference type="PANTHER" id="PTHR22897:SF8">
    <property type="entry name" value="SULFHYDRYL OXIDASE"/>
    <property type="match status" value="1"/>
</dbReference>
<dbReference type="AlphaFoldDB" id="A0A8D8F990"/>
<comment type="similarity">
    <text evidence="2">Belongs to the quiescin-sulfhydryl oxidase (QSOX) family.</text>
</comment>
<evidence type="ECO:0000256" key="5">
    <source>
        <dbReference type="ARBA" id="ARBA00022827"/>
    </source>
</evidence>
<evidence type="ECO:0000256" key="6">
    <source>
        <dbReference type="ARBA" id="ARBA00023002"/>
    </source>
</evidence>